<dbReference type="NCBIfam" id="TIGR00797">
    <property type="entry name" value="matE"/>
    <property type="match status" value="1"/>
</dbReference>
<dbReference type="FunCoup" id="A0A067LVQ4">
    <property type="interactions" value="125"/>
</dbReference>
<feature type="transmembrane region" description="Helical" evidence="7">
    <location>
        <begin position="467"/>
        <end position="488"/>
    </location>
</feature>
<feature type="transmembrane region" description="Helical" evidence="7">
    <location>
        <begin position="141"/>
        <end position="162"/>
    </location>
</feature>
<evidence type="ECO:0000256" key="2">
    <source>
        <dbReference type="ARBA" id="ARBA00010199"/>
    </source>
</evidence>
<comment type="subcellular location">
    <subcellularLocation>
        <location evidence="1">Membrane</location>
        <topology evidence="1">Multi-pass membrane protein</topology>
    </subcellularLocation>
</comment>
<sequence length="525" mass="56980">MSPRSPTIGDTRGSRTSSGPLFRVQITACSTDRETTEATPLLPRTEGYHDSRIRAWRASLDEIWTILSYAVPVISTNFLEYSLVVATVVSLGHLSTVALAASSLASMTASVSGLSIVYGLVSALDSLLPQAWTSSNPQLVGLWSQRMMVVISATIIPILIVWHKAEPILLLLGQEPEVARLAGLYLKWSSFELHAFAFNNISRRYYQSQGLVRVPTMIIMIVAPINAFLQWLLVWGPDPVRLGFIGAPIASAISMNLISLLSIGYGVFFTPRTAWSPISSQCFTGLGVLVRLGIGGVGQTASEWWSFDLIALAASMLGPLALACQSVLLIMSTVSWQLHSSLGIASSIRIGNLIGSGDSKRAGFAARISLALAVALAFVISSLLMIFRKSWARLFNNDAEVVSRVAHVMPLLALFQVFDAINSISGGVLRARGKQFVGAVLNVTAYYVVGIPFGLLLTFHFKMGLSGIWIGISVALAYAAFIGVWLLLRTDWEQEVMRARERITAGQKTERRDPECPEANGEYIS</sequence>
<gene>
    <name evidence="8" type="ORF">BOTBODRAFT_39663</name>
</gene>
<evidence type="ECO:0000256" key="5">
    <source>
        <dbReference type="ARBA" id="ARBA00023136"/>
    </source>
</evidence>
<dbReference type="OrthoDB" id="2126698at2759"/>
<comment type="similarity">
    <text evidence="2">Belongs to the multi antimicrobial extrusion (MATE) (TC 2.A.66.1) family.</text>
</comment>
<evidence type="ECO:0000256" key="7">
    <source>
        <dbReference type="SAM" id="Phobius"/>
    </source>
</evidence>
<dbReference type="InterPro" id="IPR045069">
    <property type="entry name" value="MATE_euk"/>
</dbReference>
<dbReference type="GO" id="GO:0042910">
    <property type="term" value="F:xenobiotic transmembrane transporter activity"/>
    <property type="evidence" value="ECO:0007669"/>
    <property type="project" value="InterPro"/>
</dbReference>
<organism evidence="8 9">
    <name type="scientific">Botryobasidium botryosum (strain FD-172 SS1)</name>
    <dbReference type="NCBI Taxonomy" id="930990"/>
    <lineage>
        <taxon>Eukaryota</taxon>
        <taxon>Fungi</taxon>
        <taxon>Dikarya</taxon>
        <taxon>Basidiomycota</taxon>
        <taxon>Agaricomycotina</taxon>
        <taxon>Agaricomycetes</taxon>
        <taxon>Cantharellales</taxon>
        <taxon>Botryobasidiaceae</taxon>
        <taxon>Botryobasidium</taxon>
    </lineage>
</organism>
<feature type="transmembrane region" description="Helical" evidence="7">
    <location>
        <begin position="66"/>
        <end position="89"/>
    </location>
</feature>
<dbReference type="EMBL" id="KL198141">
    <property type="protein sequence ID" value="KDQ06320.1"/>
    <property type="molecule type" value="Genomic_DNA"/>
</dbReference>
<proteinExistence type="inferred from homology"/>
<keyword evidence="5 7" id="KW-0472">Membrane</keyword>
<dbReference type="InterPro" id="IPR002528">
    <property type="entry name" value="MATE_fam"/>
</dbReference>
<dbReference type="PANTHER" id="PTHR11206">
    <property type="entry name" value="MULTIDRUG RESISTANCE PROTEIN"/>
    <property type="match status" value="1"/>
</dbReference>
<dbReference type="Pfam" id="PF01554">
    <property type="entry name" value="MatE"/>
    <property type="match status" value="2"/>
</dbReference>
<evidence type="ECO:0000313" key="8">
    <source>
        <dbReference type="EMBL" id="KDQ06320.1"/>
    </source>
</evidence>
<feature type="compositionally biased region" description="Basic and acidic residues" evidence="6">
    <location>
        <begin position="504"/>
        <end position="515"/>
    </location>
</feature>
<dbReference type="GO" id="GO:0015297">
    <property type="term" value="F:antiporter activity"/>
    <property type="evidence" value="ECO:0007669"/>
    <property type="project" value="InterPro"/>
</dbReference>
<feature type="transmembrane region" description="Helical" evidence="7">
    <location>
        <begin position="211"/>
        <end position="233"/>
    </location>
</feature>
<keyword evidence="4 7" id="KW-1133">Transmembrane helix</keyword>
<dbReference type="GO" id="GO:1990961">
    <property type="term" value="P:xenobiotic detoxification by transmembrane export across the plasma membrane"/>
    <property type="evidence" value="ECO:0007669"/>
    <property type="project" value="InterPro"/>
</dbReference>
<feature type="region of interest" description="Disordered" evidence="6">
    <location>
        <begin position="504"/>
        <end position="525"/>
    </location>
</feature>
<dbReference type="InParanoid" id="A0A067LVQ4"/>
<evidence type="ECO:0000256" key="3">
    <source>
        <dbReference type="ARBA" id="ARBA00022692"/>
    </source>
</evidence>
<evidence type="ECO:0000313" key="9">
    <source>
        <dbReference type="Proteomes" id="UP000027195"/>
    </source>
</evidence>
<feature type="transmembrane region" description="Helical" evidence="7">
    <location>
        <begin position="364"/>
        <end position="387"/>
    </location>
</feature>
<feature type="transmembrane region" description="Helical" evidence="7">
    <location>
        <begin position="245"/>
        <end position="268"/>
    </location>
</feature>
<dbReference type="AlphaFoldDB" id="A0A067LVQ4"/>
<dbReference type="STRING" id="930990.A0A067LVQ4"/>
<evidence type="ECO:0000256" key="4">
    <source>
        <dbReference type="ARBA" id="ARBA00022989"/>
    </source>
</evidence>
<reference evidence="9" key="1">
    <citation type="journal article" date="2014" name="Proc. Natl. Acad. Sci. U.S.A.">
        <title>Extensive sampling of basidiomycete genomes demonstrates inadequacy of the white-rot/brown-rot paradigm for wood decay fungi.</title>
        <authorList>
            <person name="Riley R."/>
            <person name="Salamov A.A."/>
            <person name="Brown D.W."/>
            <person name="Nagy L.G."/>
            <person name="Floudas D."/>
            <person name="Held B.W."/>
            <person name="Levasseur A."/>
            <person name="Lombard V."/>
            <person name="Morin E."/>
            <person name="Otillar R."/>
            <person name="Lindquist E.A."/>
            <person name="Sun H."/>
            <person name="LaButti K.M."/>
            <person name="Schmutz J."/>
            <person name="Jabbour D."/>
            <person name="Luo H."/>
            <person name="Baker S.E."/>
            <person name="Pisabarro A.G."/>
            <person name="Walton J.D."/>
            <person name="Blanchette R.A."/>
            <person name="Henrissat B."/>
            <person name="Martin F."/>
            <person name="Cullen D."/>
            <person name="Hibbett D.S."/>
            <person name="Grigoriev I.V."/>
        </authorList>
    </citation>
    <scope>NUCLEOTIDE SEQUENCE [LARGE SCALE GENOMIC DNA]</scope>
    <source>
        <strain evidence="9">FD-172 SS1</strain>
    </source>
</reference>
<dbReference type="GO" id="GO:0016020">
    <property type="term" value="C:membrane"/>
    <property type="evidence" value="ECO:0007669"/>
    <property type="project" value="UniProtKB-SubCell"/>
</dbReference>
<feature type="transmembrane region" description="Helical" evidence="7">
    <location>
        <begin position="436"/>
        <end position="461"/>
    </location>
</feature>
<dbReference type="HOGENOM" id="CLU_012893_1_2_1"/>
<keyword evidence="9" id="KW-1185">Reference proteome</keyword>
<evidence type="ECO:0000256" key="1">
    <source>
        <dbReference type="ARBA" id="ARBA00004141"/>
    </source>
</evidence>
<evidence type="ECO:0008006" key="10">
    <source>
        <dbReference type="Google" id="ProtNLM"/>
    </source>
</evidence>
<dbReference type="Proteomes" id="UP000027195">
    <property type="component" value="Unassembled WGS sequence"/>
</dbReference>
<dbReference type="CDD" id="cd13132">
    <property type="entry name" value="MATE_eukaryotic"/>
    <property type="match status" value="1"/>
</dbReference>
<name>A0A067LVQ4_BOTB1</name>
<feature type="transmembrane region" description="Helical" evidence="7">
    <location>
        <begin position="96"/>
        <end position="121"/>
    </location>
</feature>
<accession>A0A067LVQ4</accession>
<evidence type="ECO:0000256" key="6">
    <source>
        <dbReference type="SAM" id="MobiDB-lite"/>
    </source>
</evidence>
<protein>
    <recommendedName>
        <fullName evidence="10">MATE efflux family protein</fullName>
    </recommendedName>
</protein>
<feature type="transmembrane region" description="Helical" evidence="7">
    <location>
        <begin position="309"/>
        <end position="331"/>
    </location>
</feature>
<keyword evidence="3 7" id="KW-0812">Transmembrane</keyword>